<reference evidence="2 3" key="1">
    <citation type="submission" date="2019-03" db="EMBL/GenBank/DDBJ databases">
        <title>Single cell metagenomics reveals metabolic interactions within the superorganism composed of flagellate Streblomastix strix and complex community of Bacteroidetes bacteria on its surface.</title>
        <authorList>
            <person name="Treitli S.C."/>
            <person name="Kolisko M."/>
            <person name="Husnik F."/>
            <person name="Keeling P."/>
            <person name="Hampl V."/>
        </authorList>
    </citation>
    <scope>NUCLEOTIDE SEQUENCE [LARGE SCALE GENOMIC DNA]</scope>
    <source>
        <strain evidence="2">ST1C</strain>
    </source>
</reference>
<evidence type="ECO:0000313" key="3">
    <source>
        <dbReference type="Proteomes" id="UP000324800"/>
    </source>
</evidence>
<gene>
    <name evidence="2" type="ORF">EZS28_004473</name>
</gene>
<sequence>MEKDKMKYRKQQQDTPKAKPSLLQIGESFGRNLTPILNQMLQVYNPLFQTQKIKAKRKIKVLPFGIIQERDTDRMIDQIQMEITRIFSQSIIIEMSSDHKIEDKEEEEEITEEKATEEIKVALIEITEQQTHIITVITVTVVPDLTQKQVAVPTPQLVKTPDSWKSNKTPTPKQLSKLPTLTQITTDDDYDSNDDVFSEVNLIQLQVRGPRGRGKKSRGIKQSKLEDPGQRRGKTGAANETINSSAQSSHMKQIAGGSDFNFGSSMDIDMEQMMQRDLTQTLHSSNDGPIVSTALPQLGTNDENEMNILQQGHLAAQRADGLGFQLLIGQEQEQSEDDPEQDQGQLDLNNLPDDPGNEGPPGLTQETRRSEAKKRQHQITLKIYPQEEEGLLTAPSPPEGTS</sequence>
<dbReference type="Proteomes" id="UP000324800">
    <property type="component" value="Unassembled WGS sequence"/>
</dbReference>
<protein>
    <submittedName>
        <fullName evidence="2">Uncharacterized protein</fullName>
    </submittedName>
</protein>
<feature type="region of interest" description="Disordered" evidence="1">
    <location>
        <begin position="207"/>
        <end position="265"/>
    </location>
</feature>
<feature type="compositionally biased region" description="Polar residues" evidence="1">
    <location>
        <begin position="238"/>
        <end position="251"/>
    </location>
</feature>
<dbReference type="EMBL" id="SNRW01000639">
    <property type="protein sequence ID" value="KAA6399997.1"/>
    <property type="molecule type" value="Genomic_DNA"/>
</dbReference>
<organism evidence="2 3">
    <name type="scientific">Streblomastix strix</name>
    <dbReference type="NCBI Taxonomy" id="222440"/>
    <lineage>
        <taxon>Eukaryota</taxon>
        <taxon>Metamonada</taxon>
        <taxon>Preaxostyla</taxon>
        <taxon>Oxymonadida</taxon>
        <taxon>Streblomastigidae</taxon>
        <taxon>Streblomastix</taxon>
    </lineage>
</organism>
<name>A0A5J4WY32_9EUKA</name>
<evidence type="ECO:0000313" key="2">
    <source>
        <dbReference type="EMBL" id="KAA6399997.1"/>
    </source>
</evidence>
<accession>A0A5J4WY32</accession>
<evidence type="ECO:0000256" key="1">
    <source>
        <dbReference type="SAM" id="MobiDB-lite"/>
    </source>
</evidence>
<feature type="region of interest" description="Disordered" evidence="1">
    <location>
        <begin position="331"/>
        <end position="402"/>
    </location>
</feature>
<comment type="caution">
    <text evidence="2">The sequence shown here is derived from an EMBL/GenBank/DDBJ whole genome shotgun (WGS) entry which is preliminary data.</text>
</comment>
<dbReference type="AlphaFoldDB" id="A0A5J4WY32"/>
<proteinExistence type="predicted"/>
<feature type="compositionally biased region" description="Basic residues" evidence="1">
    <location>
        <begin position="210"/>
        <end position="221"/>
    </location>
</feature>